<evidence type="ECO:0000256" key="11">
    <source>
        <dbReference type="SAM" id="SignalP"/>
    </source>
</evidence>
<keyword evidence="10" id="KW-1133">Transmembrane helix</keyword>
<evidence type="ECO:0000256" key="5">
    <source>
        <dbReference type="ARBA" id="ARBA00022984"/>
    </source>
</evidence>
<evidence type="ECO:0000256" key="6">
    <source>
        <dbReference type="ARBA" id="ARBA00023316"/>
    </source>
</evidence>
<evidence type="ECO:0000256" key="10">
    <source>
        <dbReference type="SAM" id="Phobius"/>
    </source>
</evidence>
<name>A0A938XRL4_9BACL</name>
<feature type="binding site" evidence="8">
    <location>
        <position position="227"/>
    </location>
    <ligand>
        <name>substrate</name>
    </ligand>
</feature>
<gene>
    <name evidence="13" type="ORF">JOD01_000569</name>
</gene>
<dbReference type="EC" id="3.4.16.4" evidence="13"/>
<organism evidence="13 14">
    <name type="scientific">Brevibacillus fulvus</name>
    <dbReference type="NCBI Taxonomy" id="1125967"/>
    <lineage>
        <taxon>Bacteria</taxon>
        <taxon>Bacillati</taxon>
        <taxon>Bacillota</taxon>
        <taxon>Bacilli</taxon>
        <taxon>Bacillales</taxon>
        <taxon>Paenibacillaceae</taxon>
        <taxon>Brevibacillus</taxon>
    </lineage>
</organism>
<evidence type="ECO:0000259" key="12">
    <source>
        <dbReference type="Pfam" id="PF00768"/>
    </source>
</evidence>
<feature type="active site" description="Proton acceptor" evidence="7">
    <location>
        <position position="69"/>
    </location>
</feature>
<sequence>MRTLVRQLVLLGCLLLVMGTANIASAQADDQLTNEMINGEGAVLIDATTGKVLFEKNPHERLFPASITKIATGIYAIENGNPDDIVTVSKKARYEEGTRVYLAEGEQVPLRKLEYGLLMNSGNDAATAIAEHLAGTTEQFAEQLNAFLQEKVGVQDTHFTNAHGLHDDNHYTTPYDMAKIAQYAMRNPIFREIVATKTLPWDGKEWKTTIVNHNKLLWSYEGTTGIKNGFTDQAQNTLVTSAKRGESEFIAVTMKAPSSNYAYKDVTKMLDYAFAHYETKQIAKAGDTFELASTSPDQPKQEFYTNQDLYVTVPLGSTIVQEVTANGQLVVQAGADGEEFPLQKKAPPRQVKSVQQTASPQVPGQSNAPYYALLIVWLLLNLFLLTVLIARIRNRRRLRRNRYRYERTDYRRTDWS</sequence>
<evidence type="ECO:0000256" key="1">
    <source>
        <dbReference type="ARBA" id="ARBA00007164"/>
    </source>
</evidence>
<protein>
    <submittedName>
        <fullName evidence="13">D-alanyl-D-alanine carboxypeptidase/D-alanyl-D-alanine carboxypeptidase (Penicillin-binding protein 5/6)</fullName>
        <ecNumber evidence="13">3.4.16.4</ecNumber>
    </submittedName>
</protein>
<reference evidence="13" key="1">
    <citation type="submission" date="2021-01" db="EMBL/GenBank/DDBJ databases">
        <title>Genomic Encyclopedia of Type Strains, Phase IV (KMG-IV): sequencing the most valuable type-strain genomes for metagenomic binning, comparative biology and taxonomic classification.</title>
        <authorList>
            <person name="Goeker M."/>
        </authorList>
    </citation>
    <scope>NUCLEOTIDE SEQUENCE</scope>
    <source>
        <strain evidence="13">DSM 25523</strain>
    </source>
</reference>
<evidence type="ECO:0000256" key="4">
    <source>
        <dbReference type="ARBA" id="ARBA00022960"/>
    </source>
</evidence>
<dbReference type="EMBL" id="JAFBEB010000001">
    <property type="protein sequence ID" value="MBM7588983.1"/>
    <property type="molecule type" value="Genomic_DNA"/>
</dbReference>
<evidence type="ECO:0000313" key="14">
    <source>
        <dbReference type="Proteomes" id="UP000717624"/>
    </source>
</evidence>
<keyword evidence="4" id="KW-0133">Cell shape</keyword>
<feature type="active site" description="Acyl-ester intermediate" evidence="7">
    <location>
        <position position="66"/>
    </location>
</feature>
<dbReference type="PANTHER" id="PTHR21581">
    <property type="entry name" value="D-ALANYL-D-ALANINE CARBOXYPEPTIDASE"/>
    <property type="match status" value="1"/>
</dbReference>
<keyword evidence="13" id="KW-0121">Carboxypeptidase</keyword>
<evidence type="ECO:0000256" key="9">
    <source>
        <dbReference type="RuleBase" id="RU004016"/>
    </source>
</evidence>
<keyword evidence="14" id="KW-1185">Reference proteome</keyword>
<dbReference type="GO" id="GO:0009002">
    <property type="term" value="F:serine-type D-Ala-D-Ala carboxypeptidase activity"/>
    <property type="evidence" value="ECO:0007669"/>
    <property type="project" value="UniProtKB-EC"/>
</dbReference>
<keyword evidence="3 13" id="KW-0378">Hydrolase</keyword>
<dbReference type="GO" id="GO:0009252">
    <property type="term" value="P:peptidoglycan biosynthetic process"/>
    <property type="evidence" value="ECO:0007669"/>
    <property type="project" value="UniProtKB-KW"/>
</dbReference>
<keyword evidence="6" id="KW-0961">Cell wall biogenesis/degradation</keyword>
<dbReference type="PRINTS" id="PR00725">
    <property type="entry name" value="DADACBPTASE1"/>
</dbReference>
<dbReference type="InterPro" id="IPR001967">
    <property type="entry name" value="Peptidase_S11_N"/>
</dbReference>
<evidence type="ECO:0000256" key="7">
    <source>
        <dbReference type="PIRSR" id="PIRSR618044-1"/>
    </source>
</evidence>
<accession>A0A938XRL4</accession>
<dbReference type="Pfam" id="PF00768">
    <property type="entry name" value="Peptidase_S11"/>
    <property type="match status" value="1"/>
</dbReference>
<keyword evidence="10" id="KW-0812">Transmembrane</keyword>
<feature type="transmembrane region" description="Helical" evidence="10">
    <location>
        <begin position="370"/>
        <end position="392"/>
    </location>
</feature>
<dbReference type="SUPFAM" id="SSF56601">
    <property type="entry name" value="beta-lactamase/transpeptidase-like"/>
    <property type="match status" value="1"/>
</dbReference>
<dbReference type="GO" id="GO:0071555">
    <property type="term" value="P:cell wall organization"/>
    <property type="evidence" value="ECO:0007669"/>
    <property type="project" value="UniProtKB-KW"/>
</dbReference>
<proteinExistence type="inferred from homology"/>
<dbReference type="RefSeq" id="WP_204516687.1">
    <property type="nucleotide sequence ID" value="NZ_BAABIN010000009.1"/>
</dbReference>
<keyword evidence="13" id="KW-0645">Protease</keyword>
<evidence type="ECO:0000256" key="8">
    <source>
        <dbReference type="PIRSR" id="PIRSR618044-2"/>
    </source>
</evidence>
<feature type="chain" id="PRO_5038570619" evidence="11">
    <location>
        <begin position="29"/>
        <end position="416"/>
    </location>
</feature>
<evidence type="ECO:0000313" key="13">
    <source>
        <dbReference type="EMBL" id="MBM7588983.1"/>
    </source>
</evidence>
<keyword evidence="2 11" id="KW-0732">Signal</keyword>
<dbReference type="Gene3D" id="3.40.710.10">
    <property type="entry name" value="DD-peptidase/beta-lactamase superfamily"/>
    <property type="match status" value="1"/>
</dbReference>
<dbReference type="AlphaFoldDB" id="A0A938XRL4"/>
<comment type="caution">
    <text evidence="13">The sequence shown here is derived from an EMBL/GenBank/DDBJ whole genome shotgun (WGS) entry which is preliminary data.</text>
</comment>
<dbReference type="PANTHER" id="PTHR21581:SF33">
    <property type="entry name" value="D-ALANYL-D-ALANINE CARBOXYPEPTIDASE DACB"/>
    <property type="match status" value="1"/>
</dbReference>
<dbReference type="GO" id="GO:0006508">
    <property type="term" value="P:proteolysis"/>
    <property type="evidence" value="ECO:0007669"/>
    <property type="project" value="InterPro"/>
</dbReference>
<feature type="active site" evidence="7">
    <location>
        <position position="121"/>
    </location>
</feature>
<evidence type="ECO:0000256" key="2">
    <source>
        <dbReference type="ARBA" id="ARBA00022729"/>
    </source>
</evidence>
<keyword evidence="5" id="KW-0573">Peptidoglycan synthesis</keyword>
<dbReference type="Proteomes" id="UP000717624">
    <property type="component" value="Unassembled WGS sequence"/>
</dbReference>
<comment type="similarity">
    <text evidence="1 9">Belongs to the peptidase S11 family.</text>
</comment>
<dbReference type="GO" id="GO:0008360">
    <property type="term" value="P:regulation of cell shape"/>
    <property type="evidence" value="ECO:0007669"/>
    <property type="project" value="UniProtKB-KW"/>
</dbReference>
<evidence type="ECO:0000256" key="3">
    <source>
        <dbReference type="ARBA" id="ARBA00022801"/>
    </source>
</evidence>
<keyword evidence="10" id="KW-0472">Membrane</keyword>
<feature type="domain" description="Peptidase S11 D-alanyl-D-alanine carboxypeptidase A N-terminal" evidence="12">
    <location>
        <begin position="35"/>
        <end position="257"/>
    </location>
</feature>
<feature type="signal peptide" evidence="11">
    <location>
        <begin position="1"/>
        <end position="28"/>
    </location>
</feature>
<dbReference type="InterPro" id="IPR012338">
    <property type="entry name" value="Beta-lactam/transpept-like"/>
</dbReference>
<dbReference type="InterPro" id="IPR018044">
    <property type="entry name" value="Peptidase_S11"/>
</dbReference>